<dbReference type="InterPro" id="IPR004723">
    <property type="entry name" value="AONS_Archaea/Proteobacteria"/>
</dbReference>
<name>A0ABU8HE93_9BACI</name>
<dbReference type="Gene3D" id="3.90.1150.10">
    <property type="entry name" value="Aspartate Aminotransferase, domain 1"/>
    <property type="match status" value="1"/>
</dbReference>
<dbReference type="InterPro" id="IPR001917">
    <property type="entry name" value="Aminotrans_II_pyridoxalP_BS"/>
</dbReference>
<comment type="function">
    <text evidence="2 10">Catalyzes the decarboxylative condensation of pimeloyl-[acyl-carrier protein] and L-alanine to produce 8-amino-7-oxononanoate (AON), [acyl-carrier protein], and carbon dioxide.</text>
</comment>
<accession>A0ABU8HE93</accession>
<evidence type="ECO:0000256" key="7">
    <source>
        <dbReference type="ARBA" id="ARBA00022756"/>
    </source>
</evidence>
<dbReference type="InterPro" id="IPR015424">
    <property type="entry name" value="PyrdxlP-dep_Trfase"/>
</dbReference>
<sequence>MKAELEDLGSRSAKRSLITTENADQAWLKMDGRKMLNLASNNYIGLAGDQRLKQAMIEAIHHYGVGATASRLVVGNHPLYEEAEKKLIHWKKAEAGLIINSGYSANAGIISALMGRDSVIYSDKLNHASIVDGVILSRAHNRRYRHNDLNHLEALLKKEERNKRKLIVTDTVFSMDGDMANLAGLVELKEKYNALLMVDEAHASGVMGENGCGCAEQEGLQNKVDIQVGTFSKALGSFGAYVIGDKWLIDYLTNRMRGLIYTTALPPAVVGSIVRAIEIVQTDKEKRCLLQELTNRFRVKLEALGFNLCGSQSQIVPILVGENERTIQFARRLQTNGVAAIPIRPPTVPEGEARIRFTITAAHTHQDVDWAVEKIAHVGKELGVIL</sequence>
<dbReference type="InterPro" id="IPR015422">
    <property type="entry name" value="PyrdxlP-dep_Trfase_small"/>
</dbReference>
<dbReference type="Proteomes" id="UP001312865">
    <property type="component" value="Unassembled WGS sequence"/>
</dbReference>
<keyword evidence="6 10" id="KW-0808">Transferase</keyword>
<keyword evidence="8 10" id="KW-0663">Pyridoxal phosphate</keyword>
<comment type="subunit">
    <text evidence="5 10">Homodimer.</text>
</comment>
<comment type="catalytic activity">
    <reaction evidence="9 10">
        <text>6-carboxyhexanoyl-[ACP] + L-alanine + H(+) = (8S)-8-amino-7-oxononanoate + holo-[ACP] + CO2</text>
        <dbReference type="Rhea" id="RHEA:42288"/>
        <dbReference type="Rhea" id="RHEA-COMP:9685"/>
        <dbReference type="Rhea" id="RHEA-COMP:9955"/>
        <dbReference type="ChEBI" id="CHEBI:15378"/>
        <dbReference type="ChEBI" id="CHEBI:16526"/>
        <dbReference type="ChEBI" id="CHEBI:57972"/>
        <dbReference type="ChEBI" id="CHEBI:64479"/>
        <dbReference type="ChEBI" id="CHEBI:78846"/>
        <dbReference type="ChEBI" id="CHEBI:149468"/>
        <dbReference type="EC" id="2.3.1.47"/>
    </reaction>
</comment>
<keyword evidence="7" id="KW-0093">Biotin biosynthesis</keyword>
<comment type="caution">
    <text evidence="12">The sequence shown here is derived from an EMBL/GenBank/DDBJ whole genome shotgun (WGS) entry which is preliminary data.</text>
</comment>
<dbReference type="PANTHER" id="PTHR13693">
    <property type="entry name" value="CLASS II AMINOTRANSFERASE/8-AMINO-7-OXONONANOATE SYNTHASE"/>
    <property type="match status" value="1"/>
</dbReference>
<dbReference type="EC" id="2.3.1.47" evidence="10"/>
<evidence type="ECO:0000313" key="13">
    <source>
        <dbReference type="Proteomes" id="UP001312865"/>
    </source>
</evidence>
<evidence type="ECO:0000313" key="12">
    <source>
        <dbReference type="EMBL" id="MEI5907498.1"/>
    </source>
</evidence>
<evidence type="ECO:0000256" key="1">
    <source>
        <dbReference type="ARBA" id="ARBA00001933"/>
    </source>
</evidence>
<dbReference type="EMBL" id="JBBAXC010000007">
    <property type="protein sequence ID" value="MEI5907498.1"/>
    <property type="molecule type" value="Genomic_DNA"/>
</dbReference>
<dbReference type="SUPFAM" id="SSF53383">
    <property type="entry name" value="PLP-dependent transferases"/>
    <property type="match status" value="1"/>
</dbReference>
<feature type="domain" description="Aminotransferase class I/classII large" evidence="11">
    <location>
        <begin position="34"/>
        <end position="375"/>
    </location>
</feature>
<evidence type="ECO:0000256" key="8">
    <source>
        <dbReference type="ARBA" id="ARBA00022898"/>
    </source>
</evidence>
<dbReference type="InterPro" id="IPR050087">
    <property type="entry name" value="AON_synthase_class-II"/>
</dbReference>
<evidence type="ECO:0000256" key="4">
    <source>
        <dbReference type="ARBA" id="ARBA00010008"/>
    </source>
</evidence>
<comment type="cofactor">
    <cofactor evidence="1 10">
        <name>pyridoxal 5'-phosphate</name>
        <dbReference type="ChEBI" id="CHEBI:597326"/>
    </cofactor>
</comment>
<dbReference type="RefSeq" id="WP_336586932.1">
    <property type="nucleotide sequence ID" value="NZ_JBBAXC010000007.1"/>
</dbReference>
<proteinExistence type="inferred from homology"/>
<comment type="pathway">
    <text evidence="3 10">Cofactor biosynthesis; biotin biosynthesis.</text>
</comment>
<evidence type="ECO:0000256" key="3">
    <source>
        <dbReference type="ARBA" id="ARBA00004746"/>
    </source>
</evidence>
<dbReference type="InterPro" id="IPR015421">
    <property type="entry name" value="PyrdxlP-dep_Trfase_major"/>
</dbReference>
<dbReference type="NCBIfam" id="TIGR00858">
    <property type="entry name" value="bioF"/>
    <property type="match status" value="1"/>
</dbReference>
<gene>
    <name evidence="12" type="primary">bioF</name>
    <name evidence="12" type="ORF">WAK64_10555</name>
</gene>
<comment type="similarity">
    <text evidence="4 10">Belongs to the class-II pyridoxal-phosphate-dependent aminotransferase family. BioF subfamily.</text>
</comment>
<keyword evidence="13" id="KW-1185">Reference proteome</keyword>
<evidence type="ECO:0000256" key="10">
    <source>
        <dbReference type="RuleBase" id="RU003693"/>
    </source>
</evidence>
<dbReference type="Gene3D" id="3.40.640.10">
    <property type="entry name" value="Type I PLP-dependent aspartate aminotransferase-like (Major domain)"/>
    <property type="match status" value="1"/>
</dbReference>
<protein>
    <recommendedName>
        <fullName evidence="10">8-amino-7-ketopelargonate synthase</fullName>
        <ecNumber evidence="10">2.3.1.47</ecNumber>
    </recommendedName>
</protein>
<dbReference type="InterPro" id="IPR004839">
    <property type="entry name" value="Aminotransferase_I/II_large"/>
</dbReference>
<reference evidence="12 13" key="1">
    <citation type="journal article" date="2018" name="J. Microbiol.">
        <title>Bacillus spongiae sp. nov., isolated from sponge of Jeju Island.</title>
        <authorList>
            <person name="Lee G.E."/>
            <person name="Im W.T."/>
            <person name="Park J.S."/>
        </authorList>
    </citation>
    <scope>NUCLEOTIDE SEQUENCE [LARGE SCALE GENOMIC DNA]</scope>
    <source>
        <strain evidence="12 13">135PIL107-10</strain>
    </source>
</reference>
<evidence type="ECO:0000256" key="5">
    <source>
        <dbReference type="ARBA" id="ARBA00011738"/>
    </source>
</evidence>
<dbReference type="PANTHER" id="PTHR13693:SF100">
    <property type="entry name" value="8-AMINO-7-OXONONANOATE SYNTHASE"/>
    <property type="match status" value="1"/>
</dbReference>
<keyword evidence="12" id="KW-0012">Acyltransferase</keyword>
<evidence type="ECO:0000256" key="6">
    <source>
        <dbReference type="ARBA" id="ARBA00022679"/>
    </source>
</evidence>
<dbReference type="PROSITE" id="PS00599">
    <property type="entry name" value="AA_TRANSFER_CLASS_2"/>
    <property type="match status" value="1"/>
</dbReference>
<evidence type="ECO:0000259" key="11">
    <source>
        <dbReference type="Pfam" id="PF00155"/>
    </source>
</evidence>
<dbReference type="CDD" id="cd06454">
    <property type="entry name" value="KBL_like"/>
    <property type="match status" value="1"/>
</dbReference>
<evidence type="ECO:0000256" key="2">
    <source>
        <dbReference type="ARBA" id="ARBA00002513"/>
    </source>
</evidence>
<dbReference type="Pfam" id="PF00155">
    <property type="entry name" value="Aminotran_1_2"/>
    <property type="match status" value="1"/>
</dbReference>
<organism evidence="12 13">
    <name type="scientific">Bacillus spongiae</name>
    <dbReference type="NCBI Taxonomy" id="2683610"/>
    <lineage>
        <taxon>Bacteria</taxon>
        <taxon>Bacillati</taxon>
        <taxon>Bacillota</taxon>
        <taxon>Bacilli</taxon>
        <taxon>Bacillales</taxon>
        <taxon>Bacillaceae</taxon>
        <taxon>Bacillus</taxon>
    </lineage>
</organism>
<evidence type="ECO:0000256" key="9">
    <source>
        <dbReference type="ARBA" id="ARBA00047715"/>
    </source>
</evidence>
<dbReference type="GO" id="GO:0008710">
    <property type="term" value="F:8-amino-7-oxononanoate synthase activity"/>
    <property type="evidence" value="ECO:0007669"/>
    <property type="project" value="UniProtKB-EC"/>
</dbReference>